<reference evidence="1 2" key="1">
    <citation type="journal article" date="2021" name="Microorganisms">
        <title>Bacterial Dimethylsulfoniopropionate Biosynthesis in the East China Sea.</title>
        <authorList>
            <person name="Liu J."/>
            <person name="Zhang Y."/>
            <person name="Liu J."/>
            <person name="Zhong H."/>
            <person name="Williams B.T."/>
            <person name="Zheng Y."/>
            <person name="Curson A.R.J."/>
            <person name="Sun C."/>
            <person name="Sun H."/>
            <person name="Song D."/>
            <person name="Wagner Mackenzie B."/>
            <person name="Bermejo Martinez A."/>
            <person name="Todd J.D."/>
            <person name="Zhang X.H."/>
        </authorList>
    </citation>
    <scope>NUCLEOTIDE SEQUENCE [LARGE SCALE GENOMIC DNA]</scope>
    <source>
        <strain evidence="1 2">ESS08</strain>
    </source>
</reference>
<evidence type="ECO:0000313" key="1">
    <source>
        <dbReference type="EMBL" id="MBS8264370.1"/>
    </source>
</evidence>
<dbReference type="RefSeq" id="WP_213367871.1">
    <property type="nucleotide sequence ID" value="NZ_QTKX01000001.1"/>
</dbReference>
<accession>A0A944GX66</accession>
<dbReference type="Proteomes" id="UP000761411">
    <property type="component" value="Unassembled WGS sequence"/>
</dbReference>
<comment type="caution">
    <text evidence="1">The sequence shown here is derived from an EMBL/GenBank/DDBJ whole genome shotgun (WGS) entry which is preliminary data.</text>
</comment>
<organism evidence="1 2">
    <name type="scientific">Mesobacillus boroniphilus</name>
    <dbReference type="NCBI Taxonomy" id="308892"/>
    <lineage>
        <taxon>Bacteria</taxon>
        <taxon>Bacillati</taxon>
        <taxon>Bacillota</taxon>
        <taxon>Bacilli</taxon>
        <taxon>Bacillales</taxon>
        <taxon>Bacillaceae</taxon>
        <taxon>Mesobacillus</taxon>
    </lineage>
</organism>
<dbReference type="EMBL" id="QTKX01000001">
    <property type="protein sequence ID" value="MBS8264370.1"/>
    <property type="molecule type" value="Genomic_DNA"/>
</dbReference>
<evidence type="ECO:0000313" key="2">
    <source>
        <dbReference type="Proteomes" id="UP000761411"/>
    </source>
</evidence>
<keyword evidence="2" id="KW-1185">Reference proteome</keyword>
<protein>
    <submittedName>
        <fullName evidence="1">Uncharacterized protein</fullName>
    </submittedName>
</protein>
<gene>
    <name evidence="1" type="ORF">DYI25_07975</name>
</gene>
<proteinExistence type="predicted"/>
<sequence>MKKSVLWITMSFLILLCMISWSTYSRYKPNPPDLEVVVAKHTVEVKPVTYSLRKWGRTAAADTNTDPDVLVRETPPIFVETGDNIKFLFEQLPDSVKCYLWEMDTGRLAYKGLKGYPLNLEDLNVASGDYALEIRARWENGYVLYNTRIMVHDDSQ</sequence>
<dbReference type="AlphaFoldDB" id="A0A944GX66"/>
<name>A0A944GX66_9BACI</name>